<dbReference type="EMBL" id="LAZR01014386">
    <property type="protein sequence ID" value="KKM17723.1"/>
    <property type="molecule type" value="Genomic_DNA"/>
</dbReference>
<protein>
    <submittedName>
        <fullName evidence="1">Uncharacterized protein</fullName>
    </submittedName>
</protein>
<gene>
    <name evidence="1" type="ORF">LCGC14_1672870</name>
</gene>
<organism evidence="1">
    <name type="scientific">marine sediment metagenome</name>
    <dbReference type="NCBI Taxonomy" id="412755"/>
    <lineage>
        <taxon>unclassified sequences</taxon>
        <taxon>metagenomes</taxon>
        <taxon>ecological metagenomes</taxon>
    </lineage>
</organism>
<sequence>MQKRKVREFDGVPYELYATAGESAVADQVQLACQGKGAMTRLTRRFFPRKYFIWVNTSWRRAKG</sequence>
<dbReference type="AlphaFoldDB" id="A0A0F9K6K6"/>
<comment type="caution">
    <text evidence="1">The sequence shown here is derived from an EMBL/GenBank/DDBJ whole genome shotgun (WGS) entry which is preliminary data.</text>
</comment>
<proteinExistence type="predicted"/>
<accession>A0A0F9K6K6</accession>
<name>A0A0F9K6K6_9ZZZZ</name>
<evidence type="ECO:0000313" key="1">
    <source>
        <dbReference type="EMBL" id="KKM17723.1"/>
    </source>
</evidence>
<reference evidence="1" key="1">
    <citation type="journal article" date="2015" name="Nature">
        <title>Complex archaea that bridge the gap between prokaryotes and eukaryotes.</title>
        <authorList>
            <person name="Spang A."/>
            <person name="Saw J.H."/>
            <person name="Jorgensen S.L."/>
            <person name="Zaremba-Niedzwiedzka K."/>
            <person name="Martijn J."/>
            <person name="Lind A.E."/>
            <person name="van Eijk R."/>
            <person name="Schleper C."/>
            <person name="Guy L."/>
            <person name="Ettema T.J."/>
        </authorList>
    </citation>
    <scope>NUCLEOTIDE SEQUENCE</scope>
</reference>